<name>A0A8B6X7B0_9BURK</name>
<dbReference type="GO" id="GO:0051920">
    <property type="term" value="F:peroxiredoxin activity"/>
    <property type="evidence" value="ECO:0007669"/>
    <property type="project" value="InterPro"/>
</dbReference>
<keyword evidence="2" id="KW-1185">Reference proteome</keyword>
<dbReference type="InterPro" id="IPR029032">
    <property type="entry name" value="AhpD-like"/>
</dbReference>
<reference evidence="3" key="1">
    <citation type="journal article" date="1998" name="J. Bacteriol.">
        <title>Characterization of a protocatechuate catabolic gene cluster from Rhodococcus opacus 1CP: evidence for a merged enzyme with 4-carboxymuconolactone-decarboxylating and 3-oxoadipate enol-lactone-hydrolyzing activity.</title>
        <authorList>
            <person name="Eulberg D."/>
            <person name="Lakner S."/>
            <person name="Golovleva L.A."/>
            <person name="Schlomann M."/>
        </authorList>
    </citation>
    <scope>NUCLEOTIDE SEQUENCE</scope>
</reference>
<dbReference type="PANTHER" id="PTHR35446:SF3">
    <property type="entry name" value="CMD DOMAIN-CONTAINING PROTEIN"/>
    <property type="match status" value="1"/>
</dbReference>
<dbReference type="OrthoDB" id="3667834at2"/>
<evidence type="ECO:0000313" key="2">
    <source>
        <dbReference type="Proteomes" id="UP000675920"/>
    </source>
</evidence>
<reference evidence="3" key="2">
    <citation type="submission" date="2025-08" db="UniProtKB">
        <authorList>
            <consortium name="RefSeq"/>
        </authorList>
    </citation>
    <scope>IDENTIFICATION</scope>
</reference>
<dbReference type="AlphaFoldDB" id="A0A8B6X7B0"/>
<dbReference type="PANTHER" id="PTHR35446">
    <property type="entry name" value="SI:CH211-175M2.5"/>
    <property type="match status" value="1"/>
</dbReference>
<dbReference type="InterPro" id="IPR004675">
    <property type="entry name" value="AhpD_core"/>
</dbReference>
<feature type="domain" description="Carboxymuconolactone decarboxylase-like" evidence="1">
    <location>
        <begin position="41"/>
        <end position="115"/>
    </location>
</feature>
<dbReference type="Gene3D" id="1.20.1290.10">
    <property type="entry name" value="AhpD-like"/>
    <property type="match status" value="1"/>
</dbReference>
<sequence length="182" mass="18574">MTRISTLARTDATGSAADLLDAVNNAFGTIPNLFLVTARAPAVLQGLLQFNAALSGGVLAAREREAIAIAVAEVNGCDYCLSAHLMIGKGAGLADGELALARQGKAADGRLDAILRLATTLVQTRGIASDEQIAAARAAGLGDAELLEVVGVVALNVLTNYLNLVAGTPIDFPVVRSSRSHG</sequence>
<accession>A0A8B6X7B0</accession>
<dbReference type="RefSeq" id="WP_034411470.1">
    <property type="nucleotide sequence ID" value="NZ_AXWS01000013.1"/>
</dbReference>
<evidence type="ECO:0000259" key="1">
    <source>
        <dbReference type="Pfam" id="PF02627"/>
    </source>
</evidence>
<proteinExistence type="predicted"/>
<evidence type="ECO:0000313" key="3">
    <source>
        <dbReference type="RefSeq" id="WP_034411470.1"/>
    </source>
</evidence>
<dbReference type="Proteomes" id="UP000675920">
    <property type="component" value="Unplaced"/>
</dbReference>
<protein>
    <submittedName>
        <fullName evidence="3">Carboxymuconolactone decarboxylase family protein</fullName>
    </submittedName>
</protein>
<dbReference type="Pfam" id="PF02627">
    <property type="entry name" value="CMD"/>
    <property type="match status" value="1"/>
</dbReference>
<dbReference type="NCBIfam" id="TIGR00778">
    <property type="entry name" value="ahpD_dom"/>
    <property type="match status" value="1"/>
</dbReference>
<dbReference type="InterPro" id="IPR003779">
    <property type="entry name" value="CMD-like"/>
</dbReference>
<dbReference type="SUPFAM" id="SSF69118">
    <property type="entry name" value="AhpD-like"/>
    <property type="match status" value="1"/>
</dbReference>
<organism evidence="2 3">
    <name type="scientific">Derxia gummosa DSM 723</name>
    <dbReference type="NCBI Taxonomy" id="1121388"/>
    <lineage>
        <taxon>Bacteria</taxon>
        <taxon>Pseudomonadati</taxon>
        <taxon>Pseudomonadota</taxon>
        <taxon>Betaproteobacteria</taxon>
        <taxon>Burkholderiales</taxon>
        <taxon>Alcaligenaceae</taxon>
        <taxon>Derxia</taxon>
    </lineage>
</organism>